<name>A0A5Q4ZLT6_9GAMM</name>
<protein>
    <recommendedName>
        <fullName evidence="1">ISXO2-like transposase domain-containing protein</fullName>
    </recommendedName>
</protein>
<evidence type="ECO:0000259" key="1">
    <source>
        <dbReference type="Pfam" id="PF12762"/>
    </source>
</evidence>
<dbReference type="InterPro" id="IPR024445">
    <property type="entry name" value="Tnp_ISXO2-like"/>
</dbReference>
<dbReference type="Pfam" id="PF12762">
    <property type="entry name" value="DDE_Tnp_IS1595"/>
    <property type="match status" value="1"/>
</dbReference>
<dbReference type="EMBL" id="LR721751">
    <property type="protein sequence ID" value="VVV05940.1"/>
    <property type="molecule type" value="Genomic_DNA"/>
</dbReference>
<sequence length="112" mass="12738">MKHKLMKVMKERDDENPLNGYIQFDDVYWGEVQRGTRGRGEKGKHSFVAVVSMNSEEHPISMRFSVMTGFKNKEITNWAKAHLTPKSLVISDGLACFKGIELNYPTFNGSTP</sequence>
<gene>
    <name evidence="2" type="ORF">AW0309160_03423</name>
</gene>
<reference evidence="2" key="1">
    <citation type="submission" date="2019-09" db="EMBL/GenBank/DDBJ databases">
        <authorList>
            <person name="Hjerde E."/>
        </authorList>
    </citation>
    <scope>NUCLEOTIDE SEQUENCE</scope>
    <source>
        <strain evidence="2">06/09/160</strain>
    </source>
</reference>
<proteinExistence type="predicted"/>
<accession>A0A5Q4ZLT6</accession>
<feature type="domain" description="ISXO2-like transposase" evidence="1">
    <location>
        <begin position="17"/>
        <end position="105"/>
    </location>
</feature>
<dbReference type="AlphaFoldDB" id="A0A5Q4ZLT6"/>
<evidence type="ECO:0000313" key="2">
    <source>
        <dbReference type="EMBL" id="VVV05940.1"/>
    </source>
</evidence>
<organism evidence="2">
    <name type="scientific">Aliivibrio wodanis</name>
    <dbReference type="NCBI Taxonomy" id="80852"/>
    <lineage>
        <taxon>Bacteria</taxon>
        <taxon>Pseudomonadati</taxon>
        <taxon>Pseudomonadota</taxon>
        <taxon>Gammaproteobacteria</taxon>
        <taxon>Vibrionales</taxon>
        <taxon>Vibrionaceae</taxon>
        <taxon>Aliivibrio</taxon>
    </lineage>
</organism>